<keyword evidence="4" id="KW-0378">Hydrolase</keyword>
<name>A0A2J6Q2T9_9HELO</name>
<reference evidence="4 5" key="1">
    <citation type="submission" date="2016-05" db="EMBL/GenBank/DDBJ databases">
        <title>A degradative enzymes factory behind the ericoid mycorrhizal symbiosis.</title>
        <authorList>
            <consortium name="DOE Joint Genome Institute"/>
            <person name="Martino E."/>
            <person name="Morin E."/>
            <person name="Grelet G."/>
            <person name="Kuo A."/>
            <person name="Kohler A."/>
            <person name="Daghino S."/>
            <person name="Barry K."/>
            <person name="Choi C."/>
            <person name="Cichocki N."/>
            <person name="Clum A."/>
            <person name="Copeland A."/>
            <person name="Hainaut M."/>
            <person name="Haridas S."/>
            <person name="Labutti K."/>
            <person name="Lindquist E."/>
            <person name="Lipzen A."/>
            <person name="Khouja H.-R."/>
            <person name="Murat C."/>
            <person name="Ohm R."/>
            <person name="Olson A."/>
            <person name="Spatafora J."/>
            <person name="Veneault-Fourrey C."/>
            <person name="Henrissat B."/>
            <person name="Grigoriev I."/>
            <person name="Martin F."/>
            <person name="Perotto S."/>
        </authorList>
    </citation>
    <scope>NUCLEOTIDE SEQUENCE [LARGE SCALE GENOMIC DNA]</scope>
    <source>
        <strain evidence="4 5">UAMH 7357</strain>
    </source>
</reference>
<dbReference type="Proteomes" id="UP000235672">
    <property type="component" value="Unassembled WGS sequence"/>
</dbReference>
<dbReference type="EMBL" id="KZ613484">
    <property type="protein sequence ID" value="PMD20580.1"/>
    <property type="molecule type" value="Genomic_DNA"/>
</dbReference>
<dbReference type="STRING" id="1745343.A0A2J6Q2T9"/>
<dbReference type="InterPro" id="IPR050565">
    <property type="entry name" value="LYPA1-2/EST-like"/>
</dbReference>
<protein>
    <submittedName>
        <fullName evidence="4">Alpha/beta-hydrolase</fullName>
    </submittedName>
</protein>
<gene>
    <name evidence="4" type="ORF">NA56DRAFT_679706</name>
</gene>
<evidence type="ECO:0000313" key="4">
    <source>
        <dbReference type="EMBL" id="PMD20580.1"/>
    </source>
</evidence>
<dbReference type="InterPro" id="IPR003140">
    <property type="entry name" value="PLipase/COase/thioEstase"/>
</dbReference>
<feature type="region of interest" description="Disordered" evidence="2">
    <location>
        <begin position="138"/>
        <end position="198"/>
    </location>
</feature>
<organism evidence="4 5">
    <name type="scientific">Hyaloscypha hepaticicola</name>
    <dbReference type="NCBI Taxonomy" id="2082293"/>
    <lineage>
        <taxon>Eukaryota</taxon>
        <taxon>Fungi</taxon>
        <taxon>Dikarya</taxon>
        <taxon>Ascomycota</taxon>
        <taxon>Pezizomycotina</taxon>
        <taxon>Leotiomycetes</taxon>
        <taxon>Helotiales</taxon>
        <taxon>Hyaloscyphaceae</taxon>
        <taxon>Hyaloscypha</taxon>
    </lineage>
</organism>
<sequence>MAAESQAGLFGQGPRVPPDNSPSQQTFIILHGRGSTAAKFGPPLLAATPLENESIQTAFLHAKLLLRDGLHKSFKYVHGVLEKEIEIIGGENVVLWGLSQGCATSLSSLLTWDGKPFAATVGMCGYLPFRNHIEDIANPQKSRATDNSFSMEEDEEDDDPFSRSDDEDGDDDLFSHSGHENDDNDIFSQGKSQSDRGDLPTQAVKFFREELQMEEKEGMVFQQVPVFLGHGAGDEKVHLKIGKEARSCLDKIGIEVQMVEYPDLGHWYSPEMLKDIFPFLRNNL</sequence>
<dbReference type="SUPFAM" id="SSF53474">
    <property type="entry name" value="alpha/beta-Hydrolases"/>
    <property type="match status" value="1"/>
</dbReference>
<evidence type="ECO:0000259" key="3">
    <source>
        <dbReference type="Pfam" id="PF02230"/>
    </source>
</evidence>
<dbReference type="Gene3D" id="3.40.50.1820">
    <property type="entry name" value="alpha/beta hydrolase"/>
    <property type="match status" value="1"/>
</dbReference>
<feature type="domain" description="Phospholipase/carboxylesterase/thioesterase" evidence="3">
    <location>
        <begin position="219"/>
        <end position="282"/>
    </location>
</feature>
<feature type="region of interest" description="Disordered" evidence="2">
    <location>
        <begin position="1"/>
        <end position="24"/>
    </location>
</feature>
<dbReference type="PANTHER" id="PTHR10655:SF64">
    <property type="entry name" value="PHOSPHOLIPASE_CARBOXYLESTERASE_THIOESTERASE DOMAIN-CONTAINING PROTEIN"/>
    <property type="match status" value="1"/>
</dbReference>
<dbReference type="GO" id="GO:0008474">
    <property type="term" value="F:palmitoyl-(protein) hydrolase activity"/>
    <property type="evidence" value="ECO:0007669"/>
    <property type="project" value="TreeGrafter"/>
</dbReference>
<dbReference type="GO" id="GO:0052689">
    <property type="term" value="F:carboxylic ester hydrolase activity"/>
    <property type="evidence" value="ECO:0007669"/>
    <property type="project" value="TreeGrafter"/>
</dbReference>
<dbReference type="InterPro" id="IPR029058">
    <property type="entry name" value="AB_hydrolase_fold"/>
</dbReference>
<dbReference type="Pfam" id="PF02230">
    <property type="entry name" value="Abhydrolase_2"/>
    <property type="match status" value="1"/>
</dbReference>
<evidence type="ECO:0000256" key="2">
    <source>
        <dbReference type="SAM" id="MobiDB-lite"/>
    </source>
</evidence>
<dbReference type="OrthoDB" id="2418081at2759"/>
<dbReference type="PANTHER" id="PTHR10655">
    <property type="entry name" value="LYSOPHOSPHOLIPASE-RELATED"/>
    <property type="match status" value="1"/>
</dbReference>
<evidence type="ECO:0000256" key="1">
    <source>
        <dbReference type="ARBA" id="ARBA00006499"/>
    </source>
</evidence>
<dbReference type="AlphaFoldDB" id="A0A2J6Q2T9"/>
<evidence type="ECO:0000313" key="5">
    <source>
        <dbReference type="Proteomes" id="UP000235672"/>
    </source>
</evidence>
<proteinExistence type="inferred from homology"/>
<feature type="compositionally biased region" description="Acidic residues" evidence="2">
    <location>
        <begin position="151"/>
        <end position="172"/>
    </location>
</feature>
<accession>A0A2J6Q2T9</accession>
<dbReference type="GO" id="GO:0005737">
    <property type="term" value="C:cytoplasm"/>
    <property type="evidence" value="ECO:0007669"/>
    <property type="project" value="TreeGrafter"/>
</dbReference>
<keyword evidence="5" id="KW-1185">Reference proteome</keyword>
<comment type="similarity">
    <text evidence="1">Belongs to the AB hydrolase superfamily. AB hydrolase 2 family.</text>
</comment>